<organism evidence="2 3">
    <name type="scientific">Acinetobacter proteolyticus</name>
    <dbReference type="NCBI Taxonomy" id="1776741"/>
    <lineage>
        <taxon>Bacteria</taxon>
        <taxon>Pseudomonadati</taxon>
        <taxon>Pseudomonadota</taxon>
        <taxon>Gammaproteobacteria</taxon>
        <taxon>Moraxellales</taxon>
        <taxon>Moraxellaceae</taxon>
        <taxon>Acinetobacter</taxon>
    </lineage>
</organism>
<dbReference type="EMBL" id="CABWKZ010000023">
    <property type="protein sequence ID" value="VXA56639.1"/>
    <property type="molecule type" value="Genomic_DNA"/>
</dbReference>
<feature type="transmembrane region" description="Helical" evidence="1">
    <location>
        <begin position="12"/>
        <end position="32"/>
    </location>
</feature>
<sequence>MNQIKMKSQVGSVLIVVLVMLVLVTLAGTWAIRGSITSLKIATNAQAQALLKQTSDSVFFTLENQTDDEVVFTNMRIGQGMLNYALRPENKGKELVFCIRGNVSNNFSGSGIASVSYWNDNGTINNTEEGKNGFCQINRQMDFLSGRNAVMTQVSVRPASNDRDWEHMMEGDDKESSKSTGIQKVAITATSILPNLSDHSSSEINGCLTNYTSFVDEALKTNKTVTDCLSEKNVPYSTQQMEYTIKTVRASS</sequence>
<proteinExistence type="predicted"/>
<keyword evidence="1" id="KW-0472">Membrane</keyword>
<name>A0A653K753_9GAMM</name>
<dbReference type="Proteomes" id="UP000430404">
    <property type="component" value="Unassembled WGS sequence"/>
</dbReference>
<accession>A0A653K753</accession>
<gene>
    <name evidence="2" type="ORF">ACI8B_30108</name>
</gene>
<dbReference type="AlphaFoldDB" id="A0A653K753"/>
<dbReference type="RefSeq" id="WP_005317761.1">
    <property type="nucleotide sequence ID" value="NZ_LR732744.1"/>
</dbReference>
<keyword evidence="1" id="KW-1133">Transmembrane helix</keyword>
<dbReference type="GeneID" id="86814947"/>
<keyword evidence="1" id="KW-0812">Transmembrane</keyword>
<protein>
    <recommendedName>
        <fullName evidence="4">Pilus assembly protein PilX</fullName>
    </recommendedName>
</protein>
<reference evidence="2 3" key="1">
    <citation type="submission" date="2019-10" db="EMBL/GenBank/DDBJ databases">
        <authorList>
            <person name="Karimi E."/>
        </authorList>
    </citation>
    <scope>NUCLEOTIDE SEQUENCE [LARGE SCALE GENOMIC DNA]</scope>
    <source>
        <strain evidence="2">Acinetobacter sp. 8BE</strain>
    </source>
</reference>
<evidence type="ECO:0000313" key="2">
    <source>
        <dbReference type="EMBL" id="VXA56639.1"/>
    </source>
</evidence>
<evidence type="ECO:0000313" key="3">
    <source>
        <dbReference type="Proteomes" id="UP000430404"/>
    </source>
</evidence>
<evidence type="ECO:0008006" key="4">
    <source>
        <dbReference type="Google" id="ProtNLM"/>
    </source>
</evidence>
<evidence type="ECO:0000256" key="1">
    <source>
        <dbReference type="SAM" id="Phobius"/>
    </source>
</evidence>